<sequence length="313" mass="33634">MSRAQGARSHCALAFESSYGTSPLSGFHRMPFARNSLGSGQPLLENELLGYGRDPIDPSQDVVTVDGTLVVPIDLQSWGVWLKATFGAATTTEDTGVYTHVFKSGGWVLPSLSIEKGMPEVPQFSMSRGCMVNRLNWTMQRSGHLQANVDLIGQGEVDATTSQAGTLSDWEITRFGQFNGSISRDGSALANVVNAEISYTNNLDAVETIRDDGLIDGIDPSMAGLSGRITLRFASTALLDQATNGTACALKFELTRSASQKFQLDVPRVFLPRPKINIEGPNGIQATFDWQAAQQTDGGAMCTATLINDVSTY</sequence>
<keyword evidence="2" id="KW-1185">Reference proteome</keyword>
<gene>
    <name evidence="1" type="ORF">SAMN06265173_1487</name>
</gene>
<dbReference type="Proteomes" id="UP000316030">
    <property type="component" value="Unassembled WGS sequence"/>
</dbReference>
<proteinExistence type="predicted"/>
<evidence type="ECO:0000313" key="2">
    <source>
        <dbReference type="Proteomes" id="UP000316030"/>
    </source>
</evidence>
<reference evidence="1 2" key="1">
    <citation type="submission" date="2017-05" db="EMBL/GenBank/DDBJ databases">
        <authorList>
            <person name="Varghese N."/>
            <person name="Submissions S."/>
        </authorList>
    </citation>
    <scope>NUCLEOTIDE SEQUENCE [LARGE SCALE GENOMIC DNA]</scope>
    <source>
        <strain evidence="1 2">DSM 29506</strain>
    </source>
</reference>
<dbReference type="InterPro" id="IPR044000">
    <property type="entry name" value="Phage_tube_2"/>
</dbReference>
<dbReference type="Pfam" id="PF18906">
    <property type="entry name" value="Phage_tube_2"/>
    <property type="match status" value="1"/>
</dbReference>
<dbReference type="AlphaFoldDB" id="A0A521FTQ5"/>
<accession>A0A521FTQ5</accession>
<name>A0A521FTQ5_9RHOB</name>
<evidence type="ECO:0000313" key="1">
    <source>
        <dbReference type="EMBL" id="SMO98940.1"/>
    </source>
</evidence>
<dbReference type="EMBL" id="FXTO01000048">
    <property type="protein sequence ID" value="SMO98940.1"/>
    <property type="molecule type" value="Genomic_DNA"/>
</dbReference>
<dbReference type="OrthoDB" id="1680496at2"/>
<dbReference type="RefSeq" id="WP_142494960.1">
    <property type="nucleotide sequence ID" value="NZ_FXTO01000048.1"/>
</dbReference>
<organism evidence="1 2">
    <name type="scientific">Thalassovita litoralis</name>
    <dbReference type="NCBI Taxonomy" id="1010611"/>
    <lineage>
        <taxon>Bacteria</taxon>
        <taxon>Pseudomonadati</taxon>
        <taxon>Pseudomonadota</taxon>
        <taxon>Alphaproteobacteria</taxon>
        <taxon>Rhodobacterales</taxon>
        <taxon>Roseobacteraceae</taxon>
        <taxon>Thalassovita</taxon>
    </lineage>
</organism>
<protein>
    <submittedName>
        <fullName evidence="1">Uncharacterized protein</fullName>
    </submittedName>
</protein>